<feature type="compositionally biased region" description="Basic and acidic residues" evidence="1">
    <location>
        <begin position="414"/>
        <end position="445"/>
    </location>
</feature>
<dbReference type="OrthoDB" id="9999821at2759"/>
<feature type="region of interest" description="Disordered" evidence="1">
    <location>
        <begin position="668"/>
        <end position="695"/>
    </location>
</feature>
<organism evidence="3 4">
    <name type="scientific">Thielaviopsis punctulata</name>
    <dbReference type="NCBI Taxonomy" id="72032"/>
    <lineage>
        <taxon>Eukaryota</taxon>
        <taxon>Fungi</taxon>
        <taxon>Dikarya</taxon>
        <taxon>Ascomycota</taxon>
        <taxon>Pezizomycotina</taxon>
        <taxon>Sordariomycetes</taxon>
        <taxon>Hypocreomycetidae</taxon>
        <taxon>Microascales</taxon>
        <taxon>Ceratocystidaceae</taxon>
        <taxon>Thielaviopsis</taxon>
    </lineage>
</organism>
<feature type="compositionally biased region" description="Basic and acidic residues" evidence="1">
    <location>
        <begin position="1963"/>
        <end position="1979"/>
    </location>
</feature>
<evidence type="ECO:0000256" key="1">
    <source>
        <dbReference type="SAM" id="MobiDB-lite"/>
    </source>
</evidence>
<feature type="domain" description="PhoD-like phosphatase" evidence="2">
    <location>
        <begin position="1197"/>
        <end position="1451"/>
    </location>
</feature>
<feature type="region of interest" description="Disordered" evidence="1">
    <location>
        <begin position="795"/>
        <end position="820"/>
    </location>
</feature>
<comment type="caution">
    <text evidence="3">The sequence shown here is derived from an EMBL/GenBank/DDBJ whole genome shotgun (WGS) entry which is preliminary data.</text>
</comment>
<evidence type="ECO:0000313" key="3">
    <source>
        <dbReference type="EMBL" id="KKA28825.1"/>
    </source>
</evidence>
<dbReference type="CDD" id="cd07389">
    <property type="entry name" value="MPP_PhoD"/>
    <property type="match status" value="1"/>
</dbReference>
<dbReference type="GO" id="GO:0016020">
    <property type="term" value="C:membrane"/>
    <property type="evidence" value="ECO:0007669"/>
    <property type="project" value="TreeGrafter"/>
</dbReference>
<dbReference type="PANTHER" id="PTHR46689">
    <property type="entry name" value="MEMBRANE PROTEIN, PUTATIVE-RELATED"/>
    <property type="match status" value="1"/>
</dbReference>
<keyword evidence="4" id="KW-1185">Reference proteome</keyword>
<dbReference type="Pfam" id="PF19050">
    <property type="entry name" value="PhoD_2"/>
    <property type="match status" value="2"/>
</dbReference>
<feature type="non-terminal residue" evidence="3">
    <location>
        <position position="2276"/>
    </location>
</feature>
<dbReference type="Gene3D" id="3.60.21.70">
    <property type="entry name" value="PhoD-like phosphatase"/>
    <property type="match status" value="1"/>
</dbReference>
<proteinExistence type="predicted"/>
<name>A0A0F4ZF32_9PEZI</name>
<feature type="compositionally biased region" description="Polar residues" evidence="1">
    <location>
        <begin position="326"/>
        <end position="335"/>
    </location>
</feature>
<feature type="compositionally biased region" description="Basic and acidic residues" evidence="1">
    <location>
        <begin position="2172"/>
        <end position="2186"/>
    </location>
</feature>
<feature type="compositionally biased region" description="Polar residues" evidence="1">
    <location>
        <begin position="474"/>
        <end position="483"/>
    </location>
</feature>
<sequence>MSSTAPYWGELPPSKSRQQSELTDSYHNHDDDPQSSPSRQLPQPTGRRSSTARRHSLMTPTQMQPPDPISELGSDMSYTSQQHESPTSATFQQTLTPRPPSIQQKSPHKPSPLTSPPSELVARPSTPVDTAAEDAEATERTRKRRSQRARDSQNTNGGDLSPLIPTSSFKPRNANPNPNADEYARATSPTPLSKPRVRTRHRIREHAPDMAYDYPASPASGRDSSHSRIYSPVQNYHPGNTISPSRMPPQSPDLSQLRRLDSAKNRRSTTAQVLIPSSSPQSPDAQSIHSKRSSRSVRSPMSPPGANSPMPPSEMFSAMPSEDTYNRSNAQTPRLTSAAEIRESHDQSLLTTSPAPAVSVRDVQSRSARKVTVASPTQSPNSKKQSSATASRSRRKFADSQSPLQKLELTLDSLSKEEKRARVEAAERRARERSNLEIDKVHLNRDTPTPTQSLPSVPNPNSSRAVNIGGYAPQASTSHSTPQKAAVESIASTSTSKTTTPVQTKPAYRAPVPQSPRELPRPGIVTQIPSETIVSHKRRSPTAHQREASVAEVMYGETEREATSPQRSMSFRDRKVSASYEMGMDGVATSGSRRIPREVPAETFKMPDPKDFQFPAQRAYHEPIPTPAMVPVYREERALPPIPVKAPVATPSPAQTQSQNWAEVQAQAQAQAPSPTPVVPTSINNPASRAPVRPTSVVMSGREPYIAPPDAPFVPDPILMNPHQPPLPPKRSSSFSFSHVRKISNKLQKDPPGDPFYRLRMESEKHHAQKADMMGRANDDGFTVDTETEVFTAAPRALPPTGSRDPSPHKMDSATQGGPDDDYEATVAEFVQTIVDENYASDSSQEIASRQVLKQRHEEQQKAHERDEIHHRISNAVYRVGDDLKPGHGLYQPPKFLDEWRKGTVGTLSGSLLDLTMTHEQELQQKQRLKQYESDMQDGIWWDGEKNGSAEAARRHGSLSSRPRKAEAFDGEYDDRKDAPTKFRPQLYLKCGPLLRYTGIRKERVPGRFRKSTATSAQDRQFWRGTVMIVTKDDESHYEIAPTLRLFVQPIEPYQAPPSGSKGPYNRDDALASHPKVGRRGETLYVRPVSHLDSAKDLSRDESENGLYETSRTLRDGAKGITEIPGSFHARRKQVDVDGEFLGKYKEVRGFRLHAERGLTFWRFNIEIELSDKEQRIAYRINRGPAMGFWVPAKGQSMNIMFYSCNGFSTSVKTDDFCGPDPMWRNVLNTHQAKPFHVMLGGGDQLYCDVVSQECEQFAEWLATKNPIHKHKAPFTPELQDELEEFYLERYCMWYSQGLFGLANSQIPMVNMLDDHDIIDGFGSYPHHSMNSPVFKGLGAVAFKYYLLFQHQSVVDETEESEPSWILGSSRGPYIHEYSRSLLVDLGADVALLAVDGRTERTEIDVVSEETWERIMDRCYRDVKSGDIKHLLVLLGVPIAYPRMVWLENILTSRLMDPVKALGRTRKFAHMLNKIDGGVEVLDDLNDHWTAKNHKAERREIVEQLQDIAMIKSVRVTILSGDVHLGGVGQFYSNPKFKIPKHKDFRYMPNVISSAIANAPPPDFLADVLNKRNKVHHFDKETDESMIPIFTHDVDGTPRNNKHLLPRRNWCSIRPWTPESTPTVTPMPAAGPEAAPVQPQRRPSLLRRLSNAMPYRRKSVSQADAEGDSVSRPPITTTGRTGGLFRSLSQRSNRGRELASQEGPEAVANVGAGARPRRSLSLTRMLGLGKKKEDKDRVERAEGRKREYYDSRDDFSFDDAYLTFPVLEPLGSLPTETTQRGMLESEGKRNEQQDEREIDERYGERHDDRYRERRDERDMEDRYGERRDERDMERHDDRYGDRRDERLTEHQDDQDYPENLHRPGLTEAHLQSRSPVEYSNAHTQTAPSLLATKAPTYAGPSDTYSHAPSTAMPSRSIQQSSMYHSQSSLGRDRDTSTVFHQQRTASPLIQNYDNRSPGPKSHGGSERDAYEFDRLHEYSMRGQQSDVYTTTNMYDYDDDSDIPPSTRRAQSRSHVRPDSQSHMQSDSRSHMRSDSRSHTRSESRNNGRLRGGAAYDNDAEYTIGDEARFTARPTRAQTMPVAETSKAVDGFKRSPTTMTAKQRKHATELQVDLYGALDVCLHMEINPHDPAGYTVPYRVLVPRLFFSEEDEQALQEHERMQEAEDEAVAGQEQERDGGEFTGEERGLGFTPVPRPPRTSETRRPSAFKRLLSFKRKSKAQREEEEEEDDEEEESLRSASDEEEFDEDYEHGRRGYGRAPYDEEPYPEEEVRRYSHY</sequence>
<gene>
    <name evidence="3" type="ORF">TD95_000301</name>
</gene>
<feature type="compositionally biased region" description="Polar residues" evidence="1">
    <location>
        <begin position="1902"/>
        <end position="1929"/>
    </location>
</feature>
<feature type="compositionally biased region" description="Polar residues" evidence="1">
    <location>
        <begin position="76"/>
        <end position="105"/>
    </location>
</feature>
<feature type="compositionally biased region" description="Acidic residues" evidence="1">
    <location>
        <begin position="2222"/>
        <end position="2233"/>
    </location>
</feature>
<evidence type="ECO:0000313" key="4">
    <source>
        <dbReference type="Proteomes" id="UP000033483"/>
    </source>
</evidence>
<feature type="compositionally biased region" description="Polar residues" evidence="1">
    <location>
        <begin position="232"/>
        <end position="244"/>
    </location>
</feature>
<protein>
    <recommendedName>
        <fullName evidence="2">PhoD-like phosphatase domain-containing protein</fullName>
    </recommendedName>
</protein>
<feature type="region of interest" description="Disordered" evidence="1">
    <location>
        <begin position="1893"/>
        <end position="2056"/>
    </location>
</feature>
<dbReference type="EMBL" id="LAEV01001117">
    <property type="protein sequence ID" value="KKA28825.1"/>
    <property type="molecule type" value="Genomic_DNA"/>
</dbReference>
<feature type="region of interest" description="Disordered" evidence="1">
    <location>
        <begin position="1"/>
        <end position="523"/>
    </location>
</feature>
<feature type="domain" description="PhoD-like phosphatase" evidence="2">
    <location>
        <begin position="1459"/>
        <end position="1620"/>
    </location>
</feature>
<feature type="compositionally biased region" description="Polar residues" evidence="1">
    <location>
        <begin position="152"/>
        <end position="178"/>
    </location>
</feature>
<reference evidence="3 4" key="1">
    <citation type="submission" date="2015-03" db="EMBL/GenBank/DDBJ databases">
        <authorList>
            <person name="Radwan O."/>
            <person name="Al-Naeli F.A."/>
            <person name="Rendon G.A."/>
            <person name="Fields C."/>
        </authorList>
    </citation>
    <scope>NUCLEOTIDE SEQUENCE [LARGE SCALE GENOMIC DNA]</scope>
    <source>
        <strain evidence="3">CR-DP1</strain>
    </source>
</reference>
<feature type="region of interest" description="Disordered" evidence="1">
    <location>
        <begin position="1770"/>
        <end position="1862"/>
    </location>
</feature>
<feature type="compositionally biased region" description="Polar residues" evidence="1">
    <location>
        <begin position="374"/>
        <end position="391"/>
    </location>
</feature>
<feature type="compositionally biased region" description="Basic and acidic residues" evidence="1">
    <location>
        <begin position="2015"/>
        <end position="2045"/>
    </location>
</feature>
<evidence type="ECO:0000259" key="2">
    <source>
        <dbReference type="Pfam" id="PF19050"/>
    </source>
</evidence>
<feature type="compositionally biased region" description="Basic and acidic residues" evidence="1">
    <location>
        <begin position="1783"/>
        <end position="1861"/>
    </location>
</feature>
<dbReference type="PANTHER" id="PTHR46689:SF1">
    <property type="entry name" value="PHOD-LIKE PHOSPHATASE DOMAIN-CONTAINING PROTEIN"/>
    <property type="match status" value="1"/>
</dbReference>
<dbReference type="Proteomes" id="UP000033483">
    <property type="component" value="Unassembled WGS sequence"/>
</dbReference>
<feature type="region of interest" description="Disordered" evidence="1">
    <location>
        <begin position="1620"/>
        <end position="1716"/>
    </location>
</feature>
<feature type="compositionally biased region" description="Low complexity" evidence="1">
    <location>
        <begin position="34"/>
        <end position="44"/>
    </location>
</feature>
<feature type="compositionally biased region" description="Low complexity" evidence="1">
    <location>
        <begin position="1638"/>
        <end position="1650"/>
    </location>
</feature>
<feature type="compositionally biased region" description="Polar residues" evidence="1">
    <location>
        <begin position="1936"/>
        <end position="1954"/>
    </location>
</feature>
<feature type="compositionally biased region" description="Polar residues" evidence="1">
    <location>
        <begin position="446"/>
        <end position="465"/>
    </location>
</feature>
<feature type="region of interest" description="Disordered" evidence="1">
    <location>
        <begin position="2151"/>
        <end position="2276"/>
    </location>
</feature>
<dbReference type="InterPro" id="IPR018946">
    <property type="entry name" value="PhoD-like_MPP"/>
</dbReference>
<dbReference type="InterPro" id="IPR043904">
    <property type="entry name" value="PhoD_2-like"/>
</dbReference>
<dbReference type="InterPro" id="IPR038607">
    <property type="entry name" value="PhoD-like_sf"/>
</dbReference>
<feature type="compositionally biased region" description="Basic residues" evidence="1">
    <location>
        <begin position="195"/>
        <end position="204"/>
    </location>
</feature>
<accession>A0A0F4ZF32</accession>